<organism evidence="1 2">
    <name type="scientific">Bradyrhizobium elkanii</name>
    <dbReference type="NCBI Taxonomy" id="29448"/>
    <lineage>
        <taxon>Bacteria</taxon>
        <taxon>Pseudomonadati</taxon>
        <taxon>Pseudomonadota</taxon>
        <taxon>Alphaproteobacteria</taxon>
        <taxon>Hyphomicrobiales</taxon>
        <taxon>Nitrobacteraceae</taxon>
        <taxon>Bradyrhizobium</taxon>
    </lineage>
</organism>
<dbReference type="RefSeq" id="WP_246715790.1">
    <property type="nucleotide sequence ID" value="NZ_CP126026.1"/>
</dbReference>
<gene>
    <name evidence="1" type="ORF">ABIF29_006205</name>
</gene>
<accession>A0ABV4F7G2</accession>
<evidence type="ECO:0000313" key="1">
    <source>
        <dbReference type="EMBL" id="MEY9319406.1"/>
    </source>
</evidence>
<reference evidence="1 2" key="1">
    <citation type="submission" date="2024-07" db="EMBL/GenBank/DDBJ databases">
        <title>Genomic Encyclopedia of Type Strains, Phase V (KMG-V): Genome sequencing to study the core and pangenomes of soil and plant-associated prokaryotes.</title>
        <authorList>
            <person name="Whitman W."/>
        </authorList>
    </citation>
    <scope>NUCLEOTIDE SEQUENCE [LARGE SCALE GENOMIC DNA]</scope>
    <source>
        <strain evidence="1 2">USDA 415</strain>
    </source>
</reference>
<dbReference type="Proteomes" id="UP001565471">
    <property type="component" value="Unassembled WGS sequence"/>
</dbReference>
<name>A0ABV4F7G2_BRAEL</name>
<proteinExistence type="predicted"/>
<comment type="caution">
    <text evidence="1">The sequence shown here is derived from an EMBL/GenBank/DDBJ whole genome shotgun (WGS) entry which is preliminary data.</text>
</comment>
<keyword evidence="2" id="KW-1185">Reference proteome</keyword>
<protein>
    <submittedName>
        <fullName evidence="1">Uncharacterized protein</fullName>
    </submittedName>
</protein>
<sequence>MGVAFLEVDLGFVTMHQSTICVKKGNSMRRIIAALALFTCVQSAIAKGPDCRAIGGATARLACYDAAYPPKLEKPAIVESDAGRPPYKDPFAAEEARTAAKIKNICRGC</sequence>
<evidence type="ECO:0000313" key="2">
    <source>
        <dbReference type="Proteomes" id="UP001565471"/>
    </source>
</evidence>
<dbReference type="EMBL" id="JBGBZA010000002">
    <property type="protein sequence ID" value="MEY9319406.1"/>
    <property type="molecule type" value="Genomic_DNA"/>
</dbReference>